<dbReference type="AlphaFoldDB" id="A0A7C5RDM5"/>
<gene>
    <name evidence="1" type="ORF">ENM28_01215</name>
</gene>
<reference evidence="1" key="1">
    <citation type="journal article" date="2020" name="mSystems">
        <title>Genome- and Community-Level Interaction Insights into Carbon Utilization and Element Cycling Functions of Hydrothermarchaeota in Hydrothermal Sediment.</title>
        <authorList>
            <person name="Zhou Z."/>
            <person name="Liu Y."/>
            <person name="Xu W."/>
            <person name="Pan J."/>
            <person name="Luo Z.H."/>
            <person name="Li M."/>
        </authorList>
    </citation>
    <scope>NUCLEOTIDE SEQUENCE [LARGE SCALE GENOMIC DNA]</scope>
    <source>
        <strain evidence="1">SpSt-1071</strain>
    </source>
</reference>
<dbReference type="EMBL" id="DRXE01000043">
    <property type="protein sequence ID" value="HHM67341.1"/>
    <property type="molecule type" value="Genomic_DNA"/>
</dbReference>
<sequence>MEMKEVLVEAERIASARQGEKWAEVAEAVRRLLELVEEGNPPFDAEVDEKGNIRFTVKEKRVGASPAKGRP</sequence>
<evidence type="ECO:0000313" key="1">
    <source>
        <dbReference type="EMBL" id="HHM67341.1"/>
    </source>
</evidence>
<organism evidence="1">
    <name type="scientific">Thermus caliditerrae</name>
    <dbReference type="NCBI Taxonomy" id="1330700"/>
    <lineage>
        <taxon>Bacteria</taxon>
        <taxon>Thermotogati</taxon>
        <taxon>Deinococcota</taxon>
        <taxon>Deinococci</taxon>
        <taxon>Thermales</taxon>
        <taxon>Thermaceae</taxon>
        <taxon>Thermus</taxon>
    </lineage>
</organism>
<accession>A0A7C5RDM5</accession>
<comment type="caution">
    <text evidence="1">The sequence shown here is derived from an EMBL/GenBank/DDBJ whole genome shotgun (WGS) entry which is preliminary data.</text>
</comment>
<name>A0A7C5RDM5_9DEIN</name>
<protein>
    <submittedName>
        <fullName evidence="1">Uncharacterized protein</fullName>
    </submittedName>
</protein>
<proteinExistence type="predicted"/>